<keyword evidence="1" id="KW-0150">Chloroplast</keyword>
<gene>
    <name evidence="1" type="ORF">SO694_cp00006</name>
</gene>
<dbReference type="GO" id="GO:0045259">
    <property type="term" value="C:proton-transporting ATP synthase complex"/>
    <property type="evidence" value="ECO:0007669"/>
    <property type="project" value="UniProtKB-KW"/>
</dbReference>
<dbReference type="InterPro" id="IPR002146">
    <property type="entry name" value="ATP_synth_b/b'su_bac/chlpt"/>
</dbReference>
<dbReference type="Proteomes" id="UP001363151">
    <property type="component" value="Unassembled WGS sequence"/>
</dbReference>
<accession>A0ABR1G5A3</accession>
<evidence type="ECO:0000313" key="2">
    <source>
        <dbReference type="Proteomes" id="UP001363151"/>
    </source>
</evidence>
<protein>
    <submittedName>
        <fullName evidence="1">ATP synthase subunit b</fullName>
    </submittedName>
</protein>
<proteinExistence type="inferred from homology"/>
<dbReference type="PANTHER" id="PTHR34264">
    <property type="entry name" value="ATP SYNTHASE SUBUNIT B, CHLOROPLASTIC"/>
    <property type="match status" value="1"/>
</dbReference>
<geneLocation type="chloroplast" evidence="1"/>
<dbReference type="GO" id="GO:0046933">
    <property type="term" value="F:proton-transporting ATP synthase activity, rotational mechanism"/>
    <property type="evidence" value="ECO:0007669"/>
    <property type="project" value="UniProtKB-UniRule"/>
</dbReference>
<dbReference type="Pfam" id="PF00430">
    <property type="entry name" value="ATP-synt_B"/>
    <property type="match status" value="1"/>
</dbReference>
<keyword evidence="2" id="KW-1185">Reference proteome</keyword>
<dbReference type="PANTHER" id="PTHR34264:SF3">
    <property type="entry name" value="ATP SYNTHASE SUBUNIT B, CHLOROPLASTIC"/>
    <property type="match status" value="1"/>
</dbReference>
<name>A0ABR1G5A3_AURAN</name>
<comment type="caution">
    <text evidence="1">The sequence shown here is derived from an EMBL/GenBank/DDBJ whole genome shotgun (WGS) entry which is preliminary data.</text>
</comment>
<dbReference type="EMBL" id="JBBJCI010000100">
    <property type="protein sequence ID" value="KAK7248350.1"/>
    <property type="molecule type" value="Genomic_DNA"/>
</dbReference>
<reference evidence="1 2" key="1">
    <citation type="submission" date="2024-03" db="EMBL/GenBank/DDBJ databases">
        <title>Aureococcus anophagefferens CCMP1851 and Kratosvirus quantuckense: Draft genome of a second virus-susceptible host strain in the model system.</title>
        <authorList>
            <person name="Chase E."/>
            <person name="Truchon A.R."/>
            <person name="Schepens W."/>
            <person name="Wilhelm S.W."/>
        </authorList>
    </citation>
    <scope>NUCLEOTIDE SEQUENCE [LARGE SCALE GENOMIC DNA]</scope>
    <source>
        <strain evidence="1 2">CCMP1851</strain>
    </source>
</reference>
<dbReference type="HAMAP" id="MF_01398">
    <property type="entry name" value="ATP_synth_b_bprime"/>
    <property type="match status" value="1"/>
</dbReference>
<dbReference type="GO" id="GO:0009535">
    <property type="term" value="C:chloroplast thylakoid membrane"/>
    <property type="evidence" value="ECO:0007669"/>
    <property type="project" value="UniProtKB-SubCell"/>
</dbReference>
<keyword evidence="1" id="KW-0934">Plastid</keyword>
<organism evidence="1 2">
    <name type="scientific">Aureococcus anophagefferens</name>
    <name type="common">Harmful bloom alga</name>
    <dbReference type="NCBI Taxonomy" id="44056"/>
    <lineage>
        <taxon>Eukaryota</taxon>
        <taxon>Sar</taxon>
        <taxon>Stramenopiles</taxon>
        <taxon>Ochrophyta</taxon>
        <taxon>Pelagophyceae</taxon>
        <taxon>Pelagomonadales</taxon>
        <taxon>Pelagomonadaceae</taxon>
        <taxon>Aureococcus</taxon>
    </lineage>
</organism>
<evidence type="ECO:0000313" key="1">
    <source>
        <dbReference type="EMBL" id="KAK7248350.1"/>
    </source>
</evidence>
<sequence length="168" mass="18787">MENLLLLSVSLNTDIFEANLINIVLLVVLLFNVVGDALKTSMLERKEKILSGVQDAEQRLNEASERLAEAKTQLEQSKLVIDKITADKEETRRTLAFSNGTRVQEESVRRADSAKLAVMYKKQQVLREVKEQVSTLALTRVITTLKDDLTLDKHLAIIDNGIARIGGQ</sequence>
<dbReference type="KEGG" id="aaf:AuanCp017"/>